<dbReference type="SUPFAM" id="SSF55781">
    <property type="entry name" value="GAF domain-like"/>
    <property type="match status" value="1"/>
</dbReference>
<gene>
    <name evidence="2" type="ORF">J0I24_03405</name>
</gene>
<dbReference type="PANTHER" id="PTHR33525">
    <property type="match status" value="1"/>
</dbReference>
<name>A0A8I1SV67_THIA3</name>
<dbReference type="AlphaFoldDB" id="A0A8I1SV67"/>
<feature type="domain" description="HDOD" evidence="1">
    <location>
        <begin position="27"/>
        <end position="225"/>
    </location>
</feature>
<accession>A0A8I1SV67</accession>
<proteinExistence type="predicted"/>
<organism evidence="2 3">
    <name type="scientific">Thiomonas arsenitoxydans (strain DSM 22701 / CIP 110005 / 3As)</name>
    <dbReference type="NCBI Taxonomy" id="426114"/>
    <lineage>
        <taxon>Bacteria</taxon>
        <taxon>Pseudomonadati</taxon>
        <taxon>Pseudomonadota</taxon>
        <taxon>Betaproteobacteria</taxon>
        <taxon>Burkholderiales</taxon>
        <taxon>Thiomonas</taxon>
    </lineage>
</organism>
<dbReference type="InterPro" id="IPR052340">
    <property type="entry name" value="RNase_Y/CdgJ"/>
</dbReference>
<dbReference type="PANTHER" id="PTHR33525:SF3">
    <property type="entry name" value="RIBONUCLEASE Y"/>
    <property type="match status" value="1"/>
</dbReference>
<dbReference type="Gene3D" id="3.30.450.40">
    <property type="match status" value="1"/>
</dbReference>
<dbReference type="Proteomes" id="UP000664800">
    <property type="component" value="Unassembled WGS sequence"/>
</dbReference>
<dbReference type="Gene3D" id="1.10.3210.10">
    <property type="entry name" value="Hypothetical protein af1432"/>
    <property type="match status" value="1"/>
</dbReference>
<sequence length="473" mass="51263">MPLPQSDFTASSISFRGFGQAIAQQNLPAFGQTMQEVFAATENDSLSGQQIAEIILRDPALTSSLLRVANSAGMGYAGQNKVLTVSRAVVVMGHNAIRSLCISALAVESMPENGPFRARLLAALGTALHAAVQAKDLGLRKGLRRDEAERLFLEALMGRIGELAFWCYGGEFAERVDELLKSGVSPELAEQSILGMSLLQFSHDLLRAWNLDAVIRDSAEVAVAVQLGRAAQLGWANPEARQAVLHVAALFRQSEAQTLKRLQSNAEQASQLAVVLGAGAATRWIPATPASTDEESAAQPTEPLEMRPAEPTADMALQLRMLTEMNAVAVSRKELPMLFEACLEGLHRAVGLDRCVLCLMTPTRDRLLARLGAGSGVADLRARLQLPWSATLETQLQAGSVRRFSAEQPPPDFLLQATAVHDCLMATLTVDQKIIGLFYADQQTTQRPLTAEIFDGFRRFVTQTELIVRGLPR</sequence>
<dbReference type="InterPro" id="IPR013976">
    <property type="entry name" value="HDOD"/>
</dbReference>
<comment type="caution">
    <text evidence="2">The sequence shown here is derived from an EMBL/GenBank/DDBJ whole genome shotgun (WGS) entry which is preliminary data.</text>
</comment>
<dbReference type="PROSITE" id="PS51833">
    <property type="entry name" value="HDOD"/>
    <property type="match status" value="1"/>
</dbReference>
<reference evidence="2" key="1">
    <citation type="submission" date="2021-02" db="EMBL/GenBank/DDBJ databases">
        <title>Thiocyanate and organic carbon inputs drive convergent selection for specific autotrophic Afipia and Thiobacillus strains within complex microbiomes.</title>
        <authorList>
            <person name="Huddy R.J."/>
            <person name="Sachdeva R."/>
            <person name="Kadzinga F."/>
            <person name="Kantor R.S."/>
            <person name="Harrison S.T.L."/>
            <person name="Banfield J.F."/>
        </authorList>
    </citation>
    <scope>NUCLEOTIDE SEQUENCE</scope>
    <source>
        <strain evidence="2">SCN18_13_7_16_R3_B_64_19</strain>
    </source>
</reference>
<dbReference type="SUPFAM" id="SSF109604">
    <property type="entry name" value="HD-domain/PDEase-like"/>
    <property type="match status" value="1"/>
</dbReference>
<dbReference type="EMBL" id="JAFKMR010000011">
    <property type="protein sequence ID" value="MBN8743333.1"/>
    <property type="molecule type" value="Genomic_DNA"/>
</dbReference>
<dbReference type="RefSeq" id="WP_276727971.1">
    <property type="nucleotide sequence ID" value="NZ_JAFKMR010000011.1"/>
</dbReference>
<dbReference type="InterPro" id="IPR029016">
    <property type="entry name" value="GAF-like_dom_sf"/>
</dbReference>
<protein>
    <submittedName>
        <fullName evidence="2">HDOD domain-containing protein</fullName>
    </submittedName>
</protein>
<dbReference type="Pfam" id="PF08668">
    <property type="entry name" value="HDOD"/>
    <property type="match status" value="1"/>
</dbReference>
<evidence type="ECO:0000313" key="3">
    <source>
        <dbReference type="Proteomes" id="UP000664800"/>
    </source>
</evidence>
<evidence type="ECO:0000259" key="1">
    <source>
        <dbReference type="PROSITE" id="PS51833"/>
    </source>
</evidence>
<evidence type="ECO:0000313" key="2">
    <source>
        <dbReference type="EMBL" id="MBN8743333.1"/>
    </source>
</evidence>